<keyword evidence="7" id="KW-0596">Phosphopantetheine</keyword>
<evidence type="ECO:0000256" key="2">
    <source>
        <dbReference type="ARBA" id="ARBA00003499"/>
    </source>
</evidence>
<dbReference type="PROSITE" id="PS00455">
    <property type="entry name" value="AMP_BINDING"/>
    <property type="match status" value="1"/>
</dbReference>
<keyword evidence="9" id="KW-0028">Amino-acid biosynthesis</keyword>
<evidence type="ECO:0000256" key="13">
    <source>
        <dbReference type="ARBA" id="ARBA00031335"/>
    </source>
</evidence>
<dbReference type="InterPro" id="IPR009081">
    <property type="entry name" value="PP-bd_ACP"/>
</dbReference>
<dbReference type="InterPro" id="IPR000873">
    <property type="entry name" value="AMP-dep_synth/lig_dom"/>
</dbReference>
<dbReference type="InterPro" id="IPR006162">
    <property type="entry name" value="Ppantetheine_attach_site"/>
</dbReference>
<gene>
    <name evidence="19" type="ORF">PPACK8108_LOCUS7435</name>
</gene>
<dbReference type="Pfam" id="PF00501">
    <property type="entry name" value="AMP-binding"/>
    <property type="match status" value="1"/>
</dbReference>
<evidence type="ECO:0000256" key="14">
    <source>
        <dbReference type="ARBA" id="ARBA00032195"/>
    </source>
</evidence>
<comment type="pathway">
    <text evidence="3">Amino-acid biosynthesis; L-lysine biosynthesis via AAA pathway; L-lysine from L-alpha-aminoadipate (fungal route): step 1/3.</text>
</comment>
<dbReference type="Gene3D" id="3.30.300.30">
    <property type="match status" value="1"/>
</dbReference>
<comment type="caution">
    <text evidence="19">The sequence shown here is derived from an EMBL/GenBank/DDBJ whole genome shotgun (WGS) entry which is preliminary data.</text>
</comment>
<dbReference type="PROSITE" id="PS50075">
    <property type="entry name" value="CARRIER"/>
    <property type="match status" value="1"/>
</dbReference>
<dbReference type="CDD" id="cd05235">
    <property type="entry name" value="SDR_e1"/>
    <property type="match status" value="1"/>
</dbReference>
<comment type="catalytic activity">
    <reaction evidence="16">
        <text>(S)-2-amino-6-oxohexanoate + NAD(+) + H2O = L-2-aminoadipate + NADH + 2 H(+)</text>
        <dbReference type="Rhea" id="RHEA:12308"/>
        <dbReference type="ChEBI" id="CHEBI:15377"/>
        <dbReference type="ChEBI" id="CHEBI:15378"/>
        <dbReference type="ChEBI" id="CHEBI:57540"/>
        <dbReference type="ChEBI" id="CHEBI:57945"/>
        <dbReference type="ChEBI" id="CHEBI:58321"/>
        <dbReference type="ChEBI" id="CHEBI:58672"/>
        <dbReference type="EC" id="1.2.1.31"/>
    </reaction>
</comment>
<keyword evidence="8" id="KW-0597">Phosphoprotein</keyword>
<dbReference type="InterPro" id="IPR036736">
    <property type="entry name" value="ACP-like_sf"/>
</dbReference>
<dbReference type="InterPro" id="IPR010071">
    <property type="entry name" value="AA_adenyl_dom"/>
</dbReference>
<dbReference type="SMART" id="SM00823">
    <property type="entry name" value="PKS_PP"/>
    <property type="match status" value="1"/>
</dbReference>
<dbReference type="GO" id="GO:0004043">
    <property type="term" value="F:L-aminoadipate-semialdehyde dehydrogenase [NAD(P)+] activity"/>
    <property type="evidence" value="ECO:0007669"/>
    <property type="project" value="UniProtKB-EC"/>
</dbReference>
<dbReference type="Pfam" id="PF00550">
    <property type="entry name" value="PP-binding"/>
    <property type="match status" value="1"/>
</dbReference>
<dbReference type="Pfam" id="PF07993">
    <property type="entry name" value="NAD_binding_4"/>
    <property type="match status" value="1"/>
</dbReference>
<evidence type="ECO:0000313" key="20">
    <source>
        <dbReference type="Proteomes" id="UP001153365"/>
    </source>
</evidence>
<comment type="cofactor">
    <cofactor evidence="1">
        <name>pantetheine 4'-phosphate</name>
        <dbReference type="ChEBI" id="CHEBI:47942"/>
    </cofactor>
</comment>
<dbReference type="Gene3D" id="1.10.1200.10">
    <property type="entry name" value="ACP-like"/>
    <property type="match status" value="1"/>
</dbReference>
<reference evidence="19" key="1">
    <citation type="submission" date="2022-06" db="EMBL/GenBank/DDBJ databases">
        <authorList>
            <consortium name="SYNGENTA / RWTH Aachen University"/>
        </authorList>
    </citation>
    <scope>NUCLEOTIDE SEQUENCE</scope>
</reference>
<name>A0AAV0AUW7_PHAPC</name>
<evidence type="ECO:0000313" key="19">
    <source>
        <dbReference type="EMBL" id="CAH7672621.1"/>
    </source>
</evidence>
<evidence type="ECO:0000256" key="4">
    <source>
        <dbReference type="ARBA" id="ARBA00006432"/>
    </source>
</evidence>
<dbReference type="PANTHER" id="PTHR44845">
    <property type="entry name" value="CARRIER DOMAIN-CONTAINING PROTEIN"/>
    <property type="match status" value="1"/>
</dbReference>
<evidence type="ECO:0000256" key="15">
    <source>
        <dbReference type="ARBA" id="ARBA00048260"/>
    </source>
</evidence>
<protein>
    <recommendedName>
        <fullName evidence="14">Alpha-aminoadipate reductase</fullName>
        <ecNumber evidence="6">1.2.1.31</ecNumber>
        <ecNumber evidence="5">1.2.1.95</ecNumber>
    </recommendedName>
    <alternativeName>
        <fullName evidence="13">L-aminoadipate-semialdehyde dehydrogenase</fullName>
    </alternativeName>
</protein>
<evidence type="ECO:0000256" key="12">
    <source>
        <dbReference type="ARBA" id="ARBA00023154"/>
    </source>
</evidence>
<dbReference type="InterPro" id="IPR036291">
    <property type="entry name" value="NAD(P)-bd_dom_sf"/>
</dbReference>
<dbReference type="InterPro" id="IPR045851">
    <property type="entry name" value="AMP-bd_C_sf"/>
</dbReference>
<dbReference type="SUPFAM" id="SSF47336">
    <property type="entry name" value="ACP-like"/>
    <property type="match status" value="1"/>
</dbReference>
<dbReference type="InterPro" id="IPR020806">
    <property type="entry name" value="PKS_PP-bd"/>
</dbReference>
<evidence type="ECO:0000256" key="9">
    <source>
        <dbReference type="ARBA" id="ARBA00022605"/>
    </source>
</evidence>
<dbReference type="Gene3D" id="3.30.559.30">
    <property type="entry name" value="Nonribosomal peptide synthetase, condensation domain"/>
    <property type="match status" value="1"/>
</dbReference>
<evidence type="ECO:0000256" key="10">
    <source>
        <dbReference type="ARBA" id="ARBA00022857"/>
    </source>
</evidence>
<keyword evidence="11" id="KW-0560">Oxidoreductase</keyword>
<dbReference type="Proteomes" id="UP001153365">
    <property type="component" value="Unassembled WGS sequence"/>
</dbReference>
<evidence type="ECO:0000256" key="17">
    <source>
        <dbReference type="ARBA" id="ARBA00049537"/>
    </source>
</evidence>
<evidence type="ECO:0000256" key="6">
    <source>
        <dbReference type="ARBA" id="ARBA00013073"/>
    </source>
</evidence>
<evidence type="ECO:0000256" key="1">
    <source>
        <dbReference type="ARBA" id="ARBA00001957"/>
    </source>
</evidence>
<dbReference type="Gene3D" id="3.40.50.12780">
    <property type="entry name" value="N-terminal domain of ligase-like"/>
    <property type="match status" value="1"/>
</dbReference>
<evidence type="ECO:0000256" key="11">
    <source>
        <dbReference type="ARBA" id="ARBA00023002"/>
    </source>
</evidence>
<dbReference type="InterPro" id="IPR010080">
    <property type="entry name" value="Thioester_reductase-like_dom"/>
</dbReference>
<accession>A0AAV0AUW7</accession>
<evidence type="ECO:0000256" key="5">
    <source>
        <dbReference type="ARBA" id="ARBA00012913"/>
    </source>
</evidence>
<dbReference type="SUPFAM" id="SSF52777">
    <property type="entry name" value="CoA-dependent acyltransferases"/>
    <property type="match status" value="1"/>
</dbReference>
<dbReference type="InterPro" id="IPR013120">
    <property type="entry name" value="FAR_NAD-bd"/>
</dbReference>
<dbReference type="PANTHER" id="PTHR44845:SF1">
    <property type="entry name" value="L-2-AMINOADIPATE REDUCTASE"/>
    <property type="match status" value="1"/>
</dbReference>
<comment type="function">
    <text evidence="2">Catalyzes the activation of alpha-aminoadipate by ATP-dependent adenylation and the reduction of activated alpha-aminoadipate by NADPH. The activated alpha-aminoadipate is bound to the phosphopantheinyl group of the enzyme itself before it is reduced to (S)-2-amino-6-oxohexanoate.</text>
</comment>
<keyword evidence="10" id="KW-0521">NADP</keyword>
<dbReference type="NCBIfam" id="TIGR03443">
    <property type="entry name" value="alpha_am_amid"/>
    <property type="match status" value="1"/>
</dbReference>
<dbReference type="PROSITE" id="PS00012">
    <property type="entry name" value="PHOSPHOPANTETHEINE"/>
    <property type="match status" value="1"/>
</dbReference>
<evidence type="ECO:0000256" key="16">
    <source>
        <dbReference type="ARBA" id="ARBA00048414"/>
    </source>
</evidence>
<dbReference type="InterPro" id="IPR020845">
    <property type="entry name" value="AMP-binding_CS"/>
</dbReference>
<comment type="catalytic activity">
    <reaction evidence="17">
        <text>(S)-2-amino-6-oxohexanoate + NADP(+) + H2O = L-2-aminoadipate + NADPH + 2 H(+)</text>
        <dbReference type="Rhea" id="RHEA:12304"/>
        <dbReference type="ChEBI" id="CHEBI:15377"/>
        <dbReference type="ChEBI" id="CHEBI:15378"/>
        <dbReference type="ChEBI" id="CHEBI:57783"/>
        <dbReference type="ChEBI" id="CHEBI:58321"/>
        <dbReference type="ChEBI" id="CHEBI:58349"/>
        <dbReference type="ChEBI" id="CHEBI:58672"/>
        <dbReference type="EC" id="1.2.1.31"/>
    </reaction>
</comment>
<evidence type="ECO:0000256" key="3">
    <source>
        <dbReference type="ARBA" id="ARBA00004827"/>
    </source>
</evidence>
<dbReference type="SUPFAM" id="SSF51735">
    <property type="entry name" value="NAD(P)-binding Rossmann-fold domains"/>
    <property type="match status" value="1"/>
</dbReference>
<feature type="domain" description="Carrier" evidence="18">
    <location>
        <begin position="895"/>
        <end position="975"/>
    </location>
</feature>
<dbReference type="EC" id="1.2.1.95" evidence="5"/>
<dbReference type="GO" id="GO:0009085">
    <property type="term" value="P:lysine biosynthetic process"/>
    <property type="evidence" value="ECO:0007669"/>
    <property type="project" value="UniProtKB-KW"/>
</dbReference>
<evidence type="ECO:0000256" key="8">
    <source>
        <dbReference type="ARBA" id="ARBA00022553"/>
    </source>
</evidence>
<evidence type="ECO:0000256" key="7">
    <source>
        <dbReference type="ARBA" id="ARBA00022450"/>
    </source>
</evidence>
<keyword evidence="12" id="KW-0457">Lysine biosynthesis</keyword>
<dbReference type="PIRSF" id="PIRSF001617">
    <property type="entry name" value="Alpha-AR"/>
    <property type="match status" value="1"/>
</dbReference>
<evidence type="ECO:0000259" key="18">
    <source>
        <dbReference type="PROSITE" id="PS50075"/>
    </source>
</evidence>
<dbReference type="InterPro" id="IPR042099">
    <property type="entry name" value="ANL_N_sf"/>
</dbReference>
<sequence>MDDDRLGKLSRISNRLKSLPLIALPTDFPRPSRSAHQKLVESSVDCCLDHRSSLALARLSLHDIIDPSNQPSPFQLLLTTFLVLLHRYTGETDIVVATSSPSADHLDPLLLRANLQPDRPFWSLVKEIGELQREAEADHVPFDQLLEAVGQREGDSSDSSYAPLFRVRFLDATDNTGKDFLHSTSLTTDITIVVKSATQITQSSHQPILPRPLSLSVLYNSLLFSSSRIHILVEQLENVLTQASLQPESRIGTIPLLGPLQQPHLPDPLEDLNWTTWPGPITEIFSRNALRHPERPCVIERSVQLISSDLNGSPVGYGQKDGRLFTYRQINEASNVLAHHLVLSGIIPEEVVTVYSTRGVDLVIAIMGILKAGATFSVIDPAYPSQRQRIYLEVAKPRGLIVLEQAGKLSSEIETFIRTELDLRVTVPALVLRDDGSVRGGMGADGEDTLQKSQCHYKVLPEVILGPDSVGTLSFTSGSTGIPKGVRGRHFSLTHFFPWMATQFGLDSSSKFTMLSGIAHDPIQRDIFTPLFLGAELHVPTAEDIGTPGRLAEWMDQQKVSVTHLTPAMGQLLSAQASRKIPSLKNAFFVGDILTKRDCSRLQQLASNVDIVNMFGTTETQRAVSYYLIPALSKDPIYLDTKKEIIPAGKGMKDVQLLIVNRVDKSLQCGVGELGEIYVRSSGLAEGYLGPAELSAEKFMLNWFIDSAKFKISNESTIKGKWLGIRDRLYKTGDLGRYLPDASVECVGRSDDQIKIRGFRIELGEIDTHLSQHPMVRENVTLVRRDKDEEKILVSYFIPMENQDQLVDAPSISGSELEEDEDEVQKGIRKYRRLIKNIREYLKTKLPSYSIPSLFVPLVRMPLNPNGKIDKPALPFPDTALQASSMPKKSKENPSQLTASELTIENIWRSLLPSNLYSSSNIPLDENFFDLGGHSILATRLVFEIRRAMAVNIPLGLIFEHPTIRSLARHVDLVKNSDFGLAREKEDVEENKGLASSTPTSQLNLAPVAGASTFDYAADAKALTKTLRSSYPPLAPSNKPKTVFLTGVTGFLGVFILKELLDRPAHTDKVICHLRAKNREAGLARLRDSCSSRGFWNEEWLSHNRIEIVLGDLEARQIGIGDSLWNDLSERVDVVIHNGALVHWVYPYSKLRSANVMATLAVLSLVGTGKPKGLVFVSSTAVLEKDHYVSMSDALIQRGGNGIKESDDLEAASSGLPTGYGQTKWVSERIIQEAGRRGLSGGIIRPSYILGDLETGSSNVDDFLWRLVKGCVQVGSMPDINNTINMLPVDYVARCTVLAALIEKPLKVYQLTARPLPRFNQFLGSLNHFGYNLRVEDYLTWRSNLEQSIMTSEPTDNALFPLLHFVLNDLPTSTKSAELEDSNTVELNRAFGFEGGMKIGTEQIGLYLAWLIEIGYLPRPLNEEQGQRNLPNLKEKVDPKFLKSIGRSGH</sequence>
<dbReference type="InterPro" id="IPR014397">
    <property type="entry name" value="Lys2"/>
</dbReference>
<organism evidence="19 20">
    <name type="scientific">Phakopsora pachyrhizi</name>
    <name type="common">Asian soybean rust disease fungus</name>
    <dbReference type="NCBI Taxonomy" id="170000"/>
    <lineage>
        <taxon>Eukaryota</taxon>
        <taxon>Fungi</taxon>
        <taxon>Dikarya</taxon>
        <taxon>Basidiomycota</taxon>
        <taxon>Pucciniomycotina</taxon>
        <taxon>Pucciniomycetes</taxon>
        <taxon>Pucciniales</taxon>
        <taxon>Phakopsoraceae</taxon>
        <taxon>Phakopsora</taxon>
    </lineage>
</organism>
<proteinExistence type="inferred from homology"/>
<dbReference type="Gene3D" id="3.40.50.720">
    <property type="entry name" value="NAD(P)-binding Rossmann-like Domain"/>
    <property type="match status" value="1"/>
</dbReference>
<dbReference type="NCBIfam" id="TIGR01733">
    <property type="entry name" value="AA-adenyl-dom"/>
    <property type="match status" value="1"/>
</dbReference>
<dbReference type="EC" id="1.2.1.31" evidence="6"/>
<comment type="catalytic activity">
    <reaction evidence="15">
        <text>(S)-2-amino-6-oxohexanoate + AMP + diphosphate + NADP(+) = L-2-aminoadipate + ATP + NADPH + H(+)</text>
        <dbReference type="Rhea" id="RHEA:46936"/>
        <dbReference type="ChEBI" id="CHEBI:15378"/>
        <dbReference type="ChEBI" id="CHEBI:30616"/>
        <dbReference type="ChEBI" id="CHEBI:33019"/>
        <dbReference type="ChEBI" id="CHEBI:57783"/>
        <dbReference type="ChEBI" id="CHEBI:58321"/>
        <dbReference type="ChEBI" id="CHEBI:58349"/>
        <dbReference type="ChEBI" id="CHEBI:58672"/>
        <dbReference type="ChEBI" id="CHEBI:456215"/>
        <dbReference type="EC" id="1.2.1.95"/>
    </reaction>
</comment>
<comment type="similarity">
    <text evidence="4">Belongs to the ATP-dependent AMP-binding enzyme family.</text>
</comment>
<dbReference type="SUPFAM" id="SSF56801">
    <property type="entry name" value="Acetyl-CoA synthetase-like"/>
    <property type="match status" value="1"/>
</dbReference>
<keyword evidence="20" id="KW-1185">Reference proteome</keyword>
<dbReference type="GO" id="GO:0031177">
    <property type="term" value="F:phosphopantetheine binding"/>
    <property type="evidence" value="ECO:0007669"/>
    <property type="project" value="InterPro"/>
</dbReference>
<dbReference type="NCBIfam" id="TIGR01746">
    <property type="entry name" value="Thioester-redct"/>
    <property type="match status" value="1"/>
</dbReference>
<dbReference type="EMBL" id="CALTRL010001465">
    <property type="protein sequence ID" value="CAH7672621.1"/>
    <property type="molecule type" value="Genomic_DNA"/>
</dbReference>